<dbReference type="Proteomes" id="UP000507163">
    <property type="component" value="Unassembled WGS sequence"/>
</dbReference>
<evidence type="ECO:0000313" key="2">
    <source>
        <dbReference type="EMBL" id="SCL84665.1"/>
    </source>
</evidence>
<evidence type="ECO:0000256" key="1">
    <source>
        <dbReference type="SAM" id="Phobius"/>
    </source>
</evidence>
<name>A0A1C6WCE3_PLACU</name>
<keyword evidence="1" id="KW-1133">Transmembrane helix</keyword>
<dbReference type="EMBL" id="FMIL01000105">
    <property type="protein sequence ID" value="SCL84665.1"/>
    <property type="molecule type" value="Genomic_DNA"/>
</dbReference>
<reference evidence="2" key="1">
    <citation type="submission" date="2016-08" db="EMBL/GenBank/DDBJ databases">
        <authorList>
            <consortium name="Pathogen Informatics"/>
        </authorList>
    </citation>
    <scope>NUCLEOTIDE SEQUENCE</scope>
    <source>
        <strain evidence="2">AJ</strain>
    </source>
</reference>
<accession>A0A1C6WCE3</accession>
<feature type="transmembrane region" description="Helical" evidence="1">
    <location>
        <begin position="70"/>
        <end position="93"/>
    </location>
</feature>
<protein>
    <submittedName>
        <fullName evidence="2">Uncharacterized protein</fullName>
    </submittedName>
</protein>
<sequence>MHEMPTRMGGPSLLSTSNSYIAVNHRENDLNLGSRISQVTNEETISKISFDSTEKVSLFNEVFGGFVSKAILITVVFLFLFLGGLAIPFIFLLRRKARYTVKKFIKL</sequence>
<dbReference type="AlphaFoldDB" id="A0A1C6WCE3"/>
<organism evidence="2">
    <name type="scientific">Plasmodium chabaudi chabaudi</name>
    <dbReference type="NCBI Taxonomy" id="31271"/>
    <lineage>
        <taxon>Eukaryota</taxon>
        <taxon>Sar</taxon>
        <taxon>Alveolata</taxon>
        <taxon>Apicomplexa</taxon>
        <taxon>Aconoidasida</taxon>
        <taxon>Haemosporida</taxon>
        <taxon>Plasmodiidae</taxon>
        <taxon>Plasmodium</taxon>
        <taxon>Plasmodium (Vinckeia)</taxon>
    </lineage>
</organism>
<keyword evidence="1" id="KW-0472">Membrane</keyword>
<proteinExistence type="predicted"/>
<gene>
    <name evidence="2" type="ORF">PCHAJ_000498200</name>
</gene>
<keyword evidence="1" id="KW-0812">Transmembrane</keyword>